<organism evidence="10 11">
    <name type="scientific">Leptidea sinapis</name>
    <dbReference type="NCBI Taxonomy" id="189913"/>
    <lineage>
        <taxon>Eukaryota</taxon>
        <taxon>Metazoa</taxon>
        <taxon>Ecdysozoa</taxon>
        <taxon>Arthropoda</taxon>
        <taxon>Hexapoda</taxon>
        <taxon>Insecta</taxon>
        <taxon>Pterygota</taxon>
        <taxon>Neoptera</taxon>
        <taxon>Endopterygota</taxon>
        <taxon>Lepidoptera</taxon>
        <taxon>Glossata</taxon>
        <taxon>Ditrysia</taxon>
        <taxon>Papilionoidea</taxon>
        <taxon>Pieridae</taxon>
        <taxon>Dismorphiinae</taxon>
        <taxon>Leptidea</taxon>
    </lineage>
</organism>
<keyword evidence="6 9" id="KW-1133">Transmembrane helix</keyword>
<keyword evidence="3" id="KW-0813">Transport</keyword>
<dbReference type="AlphaFoldDB" id="A0A5E4R1T6"/>
<evidence type="ECO:0000256" key="6">
    <source>
        <dbReference type="ARBA" id="ARBA00022989"/>
    </source>
</evidence>
<feature type="binding site" evidence="8">
    <location>
        <position position="316"/>
    </location>
    <ligand>
        <name>Na(+)</name>
        <dbReference type="ChEBI" id="CHEBI:29101"/>
        <label>1</label>
    </ligand>
</feature>
<name>A0A5E4R1T6_9NEOP</name>
<evidence type="ECO:0000256" key="1">
    <source>
        <dbReference type="ARBA" id="ARBA00004141"/>
    </source>
</evidence>
<gene>
    <name evidence="10" type="ORF">LSINAPIS_LOCUS13298</name>
</gene>
<keyword evidence="7 9" id="KW-0472">Membrane</keyword>
<dbReference type="PANTHER" id="PTHR11616:SF241">
    <property type="entry name" value="SODIUM- AND CHLORIDE-DEPENDENT GLYCINE TRANSPORTER 2"/>
    <property type="match status" value="1"/>
</dbReference>
<dbReference type="EMBL" id="FZQP02006665">
    <property type="protein sequence ID" value="VVD03274.1"/>
    <property type="molecule type" value="Genomic_DNA"/>
</dbReference>
<evidence type="ECO:0000256" key="2">
    <source>
        <dbReference type="ARBA" id="ARBA00006459"/>
    </source>
</evidence>
<evidence type="ECO:0000256" key="8">
    <source>
        <dbReference type="PIRSR" id="PIRSR600175-1"/>
    </source>
</evidence>
<feature type="transmembrane region" description="Helical" evidence="9">
    <location>
        <begin position="304"/>
        <end position="328"/>
    </location>
</feature>
<dbReference type="Proteomes" id="UP000324832">
    <property type="component" value="Unassembled WGS sequence"/>
</dbReference>
<proteinExistence type="inferred from homology"/>
<accession>A0A5E4R1T6</accession>
<evidence type="ECO:0000313" key="11">
    <source>
        <dbReference type="Proteomes" id="UP000324832"/>
    </source>
</evidence>
<dbReference type="GO" id="GO:0015293">
    <property type="term" value="F:symporter activity"/>
    <property type="evidence" value="ECO:0007669"/>
    <property type="project" value="UniProtKB-KW"/>
</dbReference>
<keyword evidence="4 9" id="KW-0812">Transmembrane</keyword>
<dbReference type="InterPro" id="IPR037272">
    <property type="entry name" value="SNS_sf"/>
</dbReference>
<dbReference type="GO" id="GO:0035725">
    <property type="term" value="P:sodium ion transmembrane transport"/>
    <property type="evidence" value="ECO:0007669"/>
    <property type="project" value="TreeGrafter"/>
</dbReference>
<protein>
    <submittedName>
        <fullName evidence="10">Uncharacterized protein</fullName>
    </submittedName>
</protein>
<keyword evidence="5" id="KW-0769">Symport</keyword>
<feature type="binding site" evidence="8">
    <location>
        <position position="320"/>
    </location>
    <ligand>
        <name>Na(+)</name>
        <dbReference type="ChEBI" id="CHEBI:29101"/>
        <label>2</label>
    </ligand>
</feature>
<dbReference type="GO" id="GO:0046872">
    <property type="term" value="F:metal ion binding"/>
    <property type="evidence" value="ECO:0007669"/>
    <property type="project" value="UniProtKB-KW"/>
</dbReference>
<feature type="transmembrane region" description="Helical" evidence="9">
    <location>
        <begin position="108"/>
        <end position="132"/>
    </location>
</feature>
<feature type="transmembrane region" description="Helical" evidence="9">
    <location>
        <begin position="62"/>
        <end position="87"/>
    </location>
</feature>
<feature type="transmembrane region" description="Helical" evidence="9">
    <location>
        <begin position="409"/>
        <end position="427"/>
    </location>
</feature>
<feature type="transmembrane region" description="Helical" evidence="9">
    <location>
        <begin position="39"/>
        <end position="56"/>
    </location>
</feature>
<dbReference type="Pfam" id="PF00209">
    <property type="entry name" value="SNF"/>
    <property type="match status" value="2"/>
</dbReference>
<reference evidence="10 11" key="1">
    <citation type="submission" date="2017-07" db="EMBL/GenBank/DDBJ databases">
        <authorList>
            <person name="Talla V."/>
            <person name="Backstrom N."/>
        </authorList>
    </citation>
    <scope>NUCLEOTIDE SEQUENCE [LARGE SCALE GENOMIC DNA]</scope>
</reference>
<evidence type="ECO:0000256" key="9">
    <source>
        <dbReference type="SAM" id="Phobius"/>
    </source>
</evidence>
<keyword evidence="8" id="KW-0479">Metal-binding</keyword>
<dbReference type="GO" id="GO:0006865">
    <property type="term" value="P:amino acid transport"/>
    <property type="evidence" value="ECO:0007669"/>
    <property type="project" value="TreeGrafter"/>
</dbReference>
<sequence length="473" mass="53279">MSDSVTTGTKTVSDTSGSESTEVPLVVDRWTNNISYRQLVLSSCIGIAQFWWHPYIHDLTKLLPFLFLHNVFSIIVAYPLFYLELALGVVTKKGVLMCWDMAPVARGIGFAMLICAAFTTLAFGVVCAWSLAFTVHSMHTFLPWLHCAAEQFRIASQTERTFWRFWQRGDRVDHLLFGILQRRVGIFRDTMLCLWGHHVKRSQSNVSGIWRDAIEFSFMQMVISQGTLVMLGSYCPKHKHKLTRTALCAFAVSRSCSTGSALILGAVHGALTVDYDNNTNLTGGTSASFILWSDFVTRIPGSQVWSLLIFFTIFVLALSSTALLVQTIMSTFTGRFVRKIRWAFLIFLCILFCFIGIITLCTQGGLYGLNFLMKWPVSKPRVVIGAIVAMVVTYFYGQSTFCEDIFFTVGEYPGIFIRVCWASSFLSDVASWTQPDSGIGWALVIITLLPVMTLMTLYLVFKFRVRNMISNEK</sequence>
<evidence type="ECO:0000256" key="4">
    <source>
        <dbReference type="ARBA" id="ARBA00022692"/>
    </source>
</evidence>
<dbReference type="PRINTS" id="PR00176">
    <property type="entry name" value="NANEUSMPORT"/>
</dbReference>
<keyword evidence="8" id="KW-0915">Sodium</keyword>
<comment type="similarity">
    <text evidence="2">Belongs to the sodium:neurotransmitter symporter (SNF) (TC 2.A.22) family.</text>
</comment>
<dbReference type="PANTHER" id="PTHR11616">
    <property type="entry name" value="SODIUM/CHLORIDE DEPENDENT TRANSPORTER"/>
    <property type="match status" value="1"/>
</dbReference>
<evidence type="ECO:0000256" key="5">
    <source>
        <dbReference type="ARBA" id="ARBA00022847"/>
    </source>
</evidence>
<evidence type="ECO:0000256" key="7">
    <source>
        <dbReference type="ARBA" id="ARBA00023136"/>
    </source>
</evidence>
<feature type="transmembrane region" description="Helical" evidence="9">
    <location>
        <begin position="439"/>
        <end position="461"/>
    </location>
</feature>
<dbReference type="InterPro" id="IPR000175">
    <property type="entry name" value="Na/ntran_symport"/>
</dbReference>
<dbReference type="PROSITE" id="PS50267">
    <property type="entry name" value="NA_NEUROTRAN_SYMP_3"/>
    <property type="match status" value="1"/>
</dbReference>
<feature type="transmembrane region" description="Helical" evidence="9">
    <location>
        <begin position="340"/>
        <end position="360"/>
    </location>
</feature>
<evidence type="ECO:0000313" key="10">
    <source>
        <dbReference type="EMBL" id="VVD03274.1"/>
    </source>
</evidence>
<dbReference type="SUPFAM" id="SSF161070">
    <property type="entry name" value="SNF-like"/>
    <property type="match status" value="1"/>
</dbReference>
<dbReference type="GO" id="GO:0005886">
    <property type="term" value="C:plasma membrane"/>
    <property type="evidence" value="ECO:0007669"/>
    <property type="project" value="TreeGrafter"/>
</dbReference>
<comment type="subcellular location">
    <subcellularLocation>
        <location evidence="1">Membrane</location>
        <topology evidence="1">Multi-pass membrane protein</topology>
    </subcellularLocation>
</comment>
<keyword evidence="11" id="KW-1185">Reference proteome</keyword>
<evidence type="ECO:0000256" key="3">
    <source>
        <dbReference type="ARBA" id="ARBA00022448"/>
    </source>
</evidence>
<feature type="transmembrane region" description="Helical" evidence="9">
    <location>
        <begin position="380"/>
        <end position="397"/>
    </location>
</feature>